<organism evidence="3 4">
    <name type="scientific">Helicobacter canis</name>
    <dbReference type="NCBI Taxonomy" id="29419"/>
    <lineage>
        <taxon>Bacteria</taxon>
        <taxon>Pseudomonadati</taxon>
        <taxon>Campylobacterota</taxon>
        <taxon>Epsilonproteobacteria</taxon>
        <taxon>Campylobacterales</taxon>
        <taxon>Helicobacteraceae</taxon>
        <taxon>Helicobacter</taxon>
    </lineage>
</organism>
<dbReference type="AlphaFoldDB" id="A0A377J745"/>
<evidence type="ECO:0000313" key="4">
    <source>
        <dbReference type="Proteomes" id="UP000254841"/>
    </source>
</evidence>
<feature type="transmembrane region" description="Helical" evidence="1">
    <location>
        <begin position="326"/>
        <end position="344"/>
    </location>
</feature>
<keyword evidence="1" id="KW-0472">Membrane</keyword>
<protein>
    <submittedName>
        <fullName evidence="3">Putative inner membrane protein</fullName>
    </submittedName>
</protein>
<evidence type="ECO:0000256" key="1">
    <source>
        <dbReference type="SAM" id="Phobius"/>
    </source>
</evidence>
<reference evidence="3 4" key="1">
    <citation type="submission" date="2018-06" db="EMBL/GenBank/DDBJ databases">
        <authorList>
            <consortium name="Pathogen Informatics"/>
            <person name="Doyle S."/>
        </authorList>
    </citation>
    <scope>NUCLEOTIDE SEQUENCE [LARGE SCALE GENOMIC DNA]</scope>
    <source>
        <strain evidence="3 4">NCTC12410</strain>
    </source>
</reference>
<evidence type="ECO:0000256" key="2">
    <source>
        <dbReference type="SAM" id="SignalP"/>
    </source>
</evidence>
<sequence length="404" mass="45618">MLRIYLAPALSLLLLCTLYAEPTLDSNIIESNLLESFADSSEPSTQEAFIRPNNSTEQILHLQNITPESTLSSTLYVGQRIPITYRVLFFNNASLNQSSFKEKTSTNAIALENPNQAWQEVELDSSTAQSLQKTYEITYLFKIKSQNAKIPAFEVSAIASDGSYIDVATSDPIVLNATDLYQNKNYAGVVGEDLRLGIYKAKSYDDQGNLIAFELIAKNANLEDFKIPEIDKQGIERSSFGPLESKAIFYAVVPKSMQHLLFEYFSTQTNRFEQIRIPIVPTADGVTTQENLKPKNTYLMYWALFIGGVAISCFVLAFFSKRLRKIWLALGVIIAIYLLYYLFYTKTATLQAQTNIWILPTHNSTLLETTSEAMRIKIIGEHGEYYKIITPKEAIGWIRKDDAH</sequence>
<dbReference type="EMBL" id="UGHV01000001">
    <property type="protein sequence ID" value="STO97623.1"/>
    <property type="molecule type" value="Genomic_DNA"/>
</dbReference>
<feature type="transmembrane region" description="Helical" evidence="1">
    <location>
        <begin position="299"/>
        <end position="319"/>
    </location>
</feature>
<dbReference type="Proteomes" id="UP000254841">
    <property type="component" value="Unassembled WGS sequence"/>
</dbReference>
<name>A0A377J745_9HELI</name>
<keyword evidence="1" id="KW-1133">Transmembrane helix</keyword>
<keyword evidence="1" id="KW-0812">Transmembrane</keyword>
<feature type="chain" id="PRO_5016920116" evidence="2">
    <location>
        <begin position="21"/>
        <end position="404"/>
    </location>
</feature>
<dbReference type="RefSeq" id="WP_115011847.1">
    <property type="nucleotide sequence ID" value="NZ_UGHV01000001.1"/>
</dbReference>
<accession>A0A377J745</accession>
<evidence type="ECO:0000313" key="3">
    <source>
        <dbReference type="EMBL" id="STO97623.1"/>
    </source>
</evidence>
<proteinExistence type="predicted"/>
<feature type="signal peptide" evidence="2">
    <location>
        <begin position="1"/>
        <end position="20"/>
    </location>
</feature>
<dbReference type="OrthoDB" id="5372311at2"/>
<gene>
    <name evidence="3" type="ORF">NCTC12410_01458</name>
</gene>
<keyword evidence="2" id="KW-0732">Signal</keyword>